<dbReference type="AlphaFoldDB" id="F6CV44"/>
<reference evidence="1 2" key="1">
    <citation type="journal article" date="2012" name="Stand. Genomic Sci.">
        <title>Complete genome sequence of Marinomonas posidonica type strain (IVIA-Po-181(T)).</title>
        <authorList>
            <person name="Lucas-Elio P."/>
            <person name="Goodwin L."/>
            <person name="Woyke T."/>
            <person name="Pitluck S."/>
            <person name="Nolan M."/>
            <person name="Kyrpides N.C."/>
            <person name="Detter J.C."/>
            <person name="Copeland A."/>
            <person name="Lu M."/>
            <person name="Bruce D."/>
            <person name="Detter C."/>
            <person name="Tapia R."/>
            <person name="Han S."/>
            <person name="Land M.L."/>
            <person name="Ivanova N."/>
            <person name="Mikhailova N."/>
            <person name="Johnston A.W."/>
            <person name="Sanchez-Amat A."/>
        </authorList>
    </citation>
    <scope>NUCLEOTIDE SEQUENCE [LARGE SCALE GENOMIC DNA]</scope>
    <source>
        <strain evidence="2">CECT 7376 / NCIMB 14433 / IVIA-Po-181</strain>
    </source>
</reference>
<dbReference type="Pfam" id="PF12261">
    <property type="entry name" value="T_hemolysin"/>
    <property type="match status" value="1"/>
</dbReference>
<dbReference type="OrthoDB" id="7432757at2"/>
<proteinExistence type="predicted"/>
<dbReference type="RefSeq" id="WP_013797930.1">
    <property type="nucleotide sequence ID" value="NC_015559.1"/>
</dbReference>
<sequence length="201" mass="23100">MQLQTSFDHCNLDIVDPTHELWPQVIRHVSQRYQQAFQAELKAFMPAYLTLFDHHQIASVCGFRVASEESLFLEQYLDVPAQELISQLFDQKVDRTSLVEFGHLASFAKWVSPYHFLLIAERLVESGYEWCIFTATDPLFVLMSRLGLKPKLITRADANKVTDADKIWGTYYDHQPNVFAGSLIKGLQRLSLIHQKTGKIA</sequence>
<evidence type="ECO:0000313" key="2">
    <source>
        <dbReference type="Proteomes" id="UP000009230"/>
    </source>
</evidence>
<dbReference type="eggNOG" id="ENOG5032S9B">
    <property type="taxonomic scope" value="Bacteria"/>
</dbReference>
<dbReference type="InterPro" id="IPR022050">
    <property type="entry name" value="T_hemolysin"/>
</dbReference>
<dbReference type="KEGG" id="mpc:Mar181_3448"/>
<protein>
    <submittedName>
        <fullName evidence="1">Thermostable hemolysin delta-VPH</fullName>
    </submittedName>
</protein>
<keyword evidence="2" id="KW-1185">Reference proteome</keyword>
<dbReference type="EMBL" id="CP002771">
    <property type="protein sequence ID" value="AEF56464.1"/>
    <property type="molecule type" value="Genomic_DNA"/>
</dbReference>
<dbReference type="STRING" id="491952.Mar181_3448"/>
<organism evidence="1 2">
    <name type="scientific">Marinomonas posidonica (strain CECT 7376 / NCIMB 14433 / IVIA-Po-181)</name>
    <dbReference type="NCBI Taxonomy" id="491952"/>
    <lineage>
        <taxon>Bacteria</taxon>
        <taxon>Pseudomonadati</taxon>
        <taxon>Pseudomonadota</taxon>
        <taxon>Gammaproteobacteria</taxon>
        <taxon>Oceanospirillales</taxon>
        <taxon>Oceanospirillaceae</taxon>
        <taxon>Marinomonas</taxon>
    </lineage>
</organism>
<name>F6CV44_MARPP</name>
<dbReference type="HOGENOM" id="CLU_092721_3_1_6"/>
<dbReference type="Proteomes" id="UP000009230">
    <property type="component" value="Chromosome"/>
</dbReference>
<accession>F6CV44</accession>
<gene>
    <name evidence="1" type="ordered locus">Mar181_3448</name>
</gene>
<evidence type="ECO:0000313" key="1">
    <source>
        <dbReference type="EMBL" id="AEF56464.1"/>
    </source>
</evidence>